<accession>A0A5A7RK67</accession>
<dbReference type="Pfam" id="PF01535">
    <property type="entry name" value="PPR"/>
    <property type="match status" value="1"/>
</dbReference>
<dbReference type="InterPro" id="IPR046960">
    <property type="entry name" value="PPR_At4g14850-like_plant"/>
</dbReference>
<evidence type="ECO:0000256" key="3">
    <source>
        <dbReference type="SAM" id="MobiDB-lite"/>
    </source>
</evidence>
<keyword evidence="1" id="KW-0677">Repeat</keyword>
<sequence>MKRTPNRTSPPNPPTQIQLPLHRPEHKPPKPIRTGNPKTRPVTTTSDVLRLMDSLRLPVPLDIYVLLVEECSESGDPSKAVELHDHVRRSRLRLGIGMLNRIMLMHVSCGSLSHARQVFDQMLVTDFNSWAVVIAGCVENGEYDEAIELFVKMLREKGFKNVDDKSQMCFSVSGILVCVLRACLQTMKFELGVQVHGWLCKMGFSRSVALSSFLISYYGRAKFLEGAERVFEQERFKNTAVWTSRIVNFCNDDKFEEAICVFKDMGREGVRKNGYTFSAVLKACRKTGEIVVLCCDATNLNLAQNGLCLEVVLKYKPFHVPGQKKDTKLTWTQNVELIVDDFFHRGKNVVKRTSWTDMDPSQGLLTVDWLVHYLVADQGYSFLLYRDWAVFVSDALA</sequence>
<dbReference type="Gene3D" id="1.25.40.10">
    <property type="entry name" value="Tetratricopeptide repeat domain"/>
    <property type="match status" value="2"/>
</dbReference>
<dbReference type="GO" id="GO:0003723">
    <property type="term" value="F:RNA binding"/>
    <property type="evidence" value="ECO:0007669"/>
    <property type="project" value="InterPro"/>
</dbReference>
<dbReference type="EMBL" id="BKCP01013403">
    <property type="protein sequence ID" value="GER57625.1"/>
    <property type="molecule type" value="Genomic_DNA"/>
</dbReference>
<keyword evidence="5" id="KW-1185">Reference proteome</keyword>
<dbReference type="InterPro" id="IPR011990">
    <property type="entry name" value="TPR-like_helical_dom_sf"/>
</dbReference>
<gene>
    <name evidence="4" type="ORF">STAS_35442</name>
</gene>
<feature type="repeat" description="PPR" evidence="2">
    <location>
        <begin position="238"/>
        <end position="272"/>
    </location>
</feature>
<dbReference type="PROSITE" id="PS51375">
    <property type="entry name" value="PPR"/>
    <property type="match status" value="2"/>
</dbReference>
<proteinExistence type="predicted"/>
<dbReference type="OrthoDB" id="1893323at2759"/>
<dbReference type="GO" id="GO:0009451">
    <property type="term" value="P:RNA modification"/>
    <property type="evidence" value="ECO:0007669"/>
    <property type="project" value="InterPro"/>
</dbReference>
<evidence type="ECO:0000313" key="4">
    <source>
        <dbReference type="EMBL" id="GER57625.1"/>
    </source>
</evidence>
<dbReference type="Pfam" id="PF13041">
    <property type="entry name" value="PPR_2"/>
    <property type="match status" value="1"/>
</dbReference>
<dbReference type="InterPro" id="IPR002885">
    <property type="entry name" value="PPR_rpt"/>
</dbReference>
<evidence type="ECO:0000256" key="1">
    <source>
        <dbReference type="ARBA" id="ARBA00022737"/>
    </source>
</evidence>
<evidence type="ECO:0000256" key="2">
    <source>
        <dbReference type="PROSITE-ProRule" id="PRU00708"/>
    </source>
</evidence>
<feature type="region of interest" description="Disordered" evidence="3">
    <location>
        <begin position="1"/>
        <end position="44"/>
    </location>
</feature>
<feature type="repeat" description="PPR" evidence="2">
    <location>
        <begin position="126"/>
        <end position="161"/>
    </location>
</feature>
<dbReference type="Proteomes" id="UP000325081">
    <property type="component" value="Unassembled WGS sequence"/>
</dbReference>
<evidence type="ECO:0000313" key="5">
    <source>
        <dbReference type="Proteomes" id="UP000325081"/>
    </source>
</evidence>
<reference evidence="5" key="1">
    <citation type="journal article" date="2019" name="Curr. Biol.">
        <title>Genome Sequence of Striga asiatica Provides Insight into the Evolution of Plant Parasitism.</title>
        <authorList>
            <person name="Yoshida S."/>
            <person name="Kim S."/>
            <person name="Wafula E.K."/>
            <person name="Tanskanen J."/>
            <person name="Kim Y.M."/>
            <person name="Honaas L."/>
            <person name="Yang Z."/>
            <person name="Spallek T."/>
            <person name="Conn C.E."/>
            <person name="Ichihashi Y."/>
            <person name="Cheong K."/>
            <person name="Cui S."/>
            <person name="Der J.P."/>
            <person name="Gundlach H."/>
            <person name="Jiao Y."/>
            <person name="Hori C."/>
            <person name="Ishida J.K."/>
            <person name="Kasahara H."/>
            <person name="Kiba T."/>
            <person name="Kim M.S."/>
            <person name="Koo N."/>
            <person name="Laohavisit A."/>
            <person name="Lee Y.H."/>
            <person name="Lumba S."/>
            <person name="McCourt P."/>
            <person name="Mortimer J.C."/>
            <person name="Mutuku J.M."/>
            <person name="Nomura T."/>
            <person name="Sasaki-Sekimoto Y."/>
            <person name="Seto Y."/>
            <person name="Wang Y."/>
            <person name="Wakatake T."/>
            <person name="Sakakibara H."/>
            <person name="Demura T."/>
            <person name="Yamaguchi S."/>
            <person name="Yoneyama K."/>
            <person name="Manabe R.I."/>
            <person name="Nelson D.C."/>
            <person name="Schulman A.H."/>
            <person name="Timko M.P."/>
            <person name="dePamphilis C.W."/>
            <person name="Choi D."/>
            <person name="Shirasu K."/>
        </authorList>
    </citation>
    <scope>NUCLEOTIDE SEQUENCE [LARGE SCALE GENOMIC DNA]</scope>
    <source>
        <strain evidence="5">cv. UVA1</strain>
    </source>
</reference>
<dbReference type="NCBIfam" id="TIGR00756">
    <property type="entry name" value="PPR"/>
    <property type="match status" value="2"/>
</dbReference>
<dbReference type="AlphaFoldDB" id="A0A5A7RK67"/>
<name>A0A5A7RK67_STRAF</name>
<organism evidence="4 5">
    <name type="scientific">Striga asiatica</name>
    <name type="common">Asiatic witchweed</name>
    <name type="synonym">Buchnera asiatica</name>
    <dbReference type="NCBI Taxonomy" id="4170"/>
    <lineage>
        <taxon>Eukaryota</taxon>
        <taxon>Viridiplantae</taxon>
        <taxon>Streptophyta</taxon>
        <taxon>Embryophyta</taxon>
        <taxon>Tracheophyta</taxon>
        <taxon>Spermatophyta</taxon>
        <taxon>Magnoliopsida</taxon>
        <taxon>eudicotyledons</taxon>
        <taxon>Gunneridae</taxon>
        <taxon>Pentapetalae</taxon>
        <taxon>asterids</taxon>
        <taxon>lamiids</taxon>
        <taxon>Lamiales</taxon>
        <taxon>Orobanchaceae</taxon>
        <taxon>Buchnereae</taxon>
        <taxon>Striga</taxon>
    </lineage>
</organism>
<comment type="caution">
    <text evidence="4">The sequence shown here is derived from an EMBL/GenBank/DDBJ whole genome shotgun (WGS) entry which is preliminary data.</text>
</comment>
<dbReference type="PANTHER" id="PTHR24015">
    <property type="entry name" value="OS07G0578800 PROTEIN-RELATED"/>
    <property type="match status" value="1"/>
</dbReference>
<protein>
    <submittedName>
        <fullName evidence="4">Pentatricopeptide repeat-containing protein</fullName>
    </submittedName>
</protein>
<dbReference type="PANTHER" id="PTHR24015:SF1910">
    <property type="entry name" value="PPR REPEAT PROTEIN"/>
    <property type="match status" value="1"/>
</dbReference>